<keyword evidence="2" id="KW-1185">Reference proteome</keyword>
<protein>
    <submittedName>
        <fullName evidence="1">Uncharacterized protein</fullName>
    </submittedName>
</protein>
<dbReference type="AlphaFoldDB" id="A0AAD7JEX4"/>
<reference evidence="1" key="1">
    <citation type="submission" date="2023-03" db="EMBL/GenBank/DDBJ databases">
        <title>Massive genome expansion in bonnet fungi (Mycena s.s.) driven by repeated elements and novel gene families across ecological guilds.</title>
        <authorList>
            <consortium name="Lawrence Berkeley National Laboratory"/>
            <person name="Harder C.B."/>
            <person name="Miyauchi S."/>
            <person name="Viragh M."/>
            <person name="Kuo A."/>
            <person name="Thoen E."/>
            <person name="Andreopoulos B."/>
            <person name="Lu D."/>
            <person name="Skrede I."/>
            <person name="Drula E."/>
            <person name="Henrissat B."/>
            <person name="Morin E."/>
            <person name="Kohler A."/>
            <person name="Barry K."/>
            <person name="LaButti K."/>
            <person name="Morin E."/>
            <person name="Salamov A."/>
            <person name="Lipzen A."/>
            <person name="Mereny Z."/>
            <person name="Hegedus B."/>
            <person name="Baldrian P."/>
            <person name="Stursova M."/>
            <person name="Weitz H."/>
            <person name="Taylor A."/>
            <person name="Grigoriev I.V."/>
            <person name="Nagy L.G."/>
            <person name="Martin F."/>
            <person name="Kauserud H."/>
        </authorList>
    </citation>
    <scope>NUCLEOTIDE SEQUENCE</scope>
    <source>
        <strain evidence="1">CBHHK182m</strain>
    </source>
</reference>
<organism evidence="1 2">
    <name type="scientific">Mycena metata</name>
    <dbReference type="NCBI Taxonomy" id="1033252"/>
    <lineage>
        <taxon>Eukaryota</taxon>
        <taxon>Fungi</taxon>
        <taxon>Dikarya</taxon>
        <taxon>Basidiomycota</taxon>
        <taxon>Agaricomycotina</taxon>
        <taxon>Agaricomycetes</taxon>
        <taxon>Agaricomycetidae</taxon>
        <taxon>Agaricales</taxon>
        <taxon>Marasmiineae</taxon>
        <taxon>Mycenaceae</taxon>
        <taxon>Mycena</taxon>
    </lineage>
</organism>
<evidence type="ECO:0000313" key="2">
    <source>
        <dbReference type="Proteomes" id="UP001215598"/>
    </source>
</evidence>
<proteinExistence type="predicted"/>
<accession>A0AAD7JEX4</accession>
<dbReference type="EMBL" id="JARKIB010000033">
    <property type="protein sequence ID" value="KAJ7762231.1"/>
    <property type="molecule type" value="Genomic_DNA"/>
</dbReference>
<comment type="caution">
    <text evidence="1">The sequence shown here is derived from an EMBL/GenBank/DDBJ whole genome shotgun (WGS) entry which is preliminary data.</text>
</comment>
<sequence>MPTSARVLRQFDGCESSSDGVRLASNFVGRSATELCLSTSIAWEEASADQAGQAQTNNTFTQITRRVHVASVQLHRKLSAMLSQPGGGELSLAARMILESYGSSMGPGPAGGSMIRQAGFHK</sequence>
<dbReference type="Proteomes" id="UP001215598">
    <property type="component" value="Unassembled WGS sequence"/>
</dbReference>
<gene>
    <name evidence="1" type="ORF">B0H16DRAFT_1455844</name>
</gene>
<evidence type="ECO:0000313" key="1">
    <source>
        <dbReference type="EMBL" id="KAJ7762231.1"/>
    </source>
</evidence>
<name>A0AAD7JEX4_9AGAR</name>